<evidence type="ECO:0000313" key="3">
    <source>
        <dbReference type="Proteomes" id="UP000014155"/>
    </source>
</evidence>
<dbReference type="STRING" id="1195236.CTER_1753"/>
<dbReference type="EMBL" id="AORV01000028">
    <property type="protein sequence ID" value="EMS72298.1"/>
    <property type="molecule type" value="Genomic_DNA"/>
</dbReference>
<evidence type="ECO:0000256" key="1">
    <source>
        <dbReference type="SAM" id="Phobius"/>
    </source>
</evidence>
<feature type="transmembrane region" description="Helical" evidence="1">
    <location>
        <begin position="51"/>
        <end position="72"/>
    </location>
</feature>
<keyword evidence="3" id="KW-1185">Reference proteome</keyword>
<dbReference type="PATRIC" id="fig|1195236.3.peg.2077"/>
<keyword evidence="1" id="KW-0812">Transmembrane</keyword>
<keyword evidence="1" id="KW-0472">Membrane</keyword>
<gene>
    <name evidence="2" type="ORF">CTER_1753</name>
</gene>
<name>S0FUU1_RUMCE</name>
<comment type="caution">
    <text evidence="2">The sequence shown here is derived from an EMBL/GenBank/DDBJ whole genome shotgun (WGS) entry which is preliminary data.</text>
</comment>
<feature type="transmembrane region" description="Helical" evidence="1">
    <location>
        <begin position="159"/>
        <end position="181"/>
    </location>
</feature>
<dbReference type="Proteomes" id="UP000014155">
    <property type="component" value="Unassembled WGS sequence"/>
</dbReference>
<sequence>MSFFQDYLKEIGGVTIILSTLIIIFGYLFSLGPRGILNSFETHILPQNDKYNGILVLVLSISPIILIFIAISSTVSDAVFFFVIGAVFFISLIISNYYIKKIVYSKEEYNTKKIKSKLFIGLTITYLMVVGTFMFFIVLDGTPSTIKFFKDQFSVEEQFSKYVSISIICLKILIYYFYIALTSGKFYSLYYLLDAKKYIAAGEGIVDINKIVYKNDSNTLEGYLVAENKKSYLFKPDGYCCIPINRDIVKMIPIPADVKKTPNK</sequence>
<proteinExistence type="predicted"/>
<accession>S0FUU1</accession>
<keyword evidence="1" id="KW-1133">Transmembrane helix</keyword>
<organism evidence="2 3">
    <name type="scientific">Ruminiclostridium cellobioparum subsp. termitidis CT1112</name>
    <dbReference type="NCBI Taxonomy" id="1195236"/>
    <lineage>
        <taxon>Bacteria</taxon>
        <taxon>Bacillati</taxon>
        <taxon>Bacillota</taxon>
        <taxon>Clostridia</taxon>
        <taxon>Eubacteriales</taxon>
        <taxon>Oscillospiraceae</taxon>
        <taxon>Ruminiclostridium</taxon>
    </lineage>
</organism>
<feature type="transmembrane region" description="Helical" evidence="1">
    <location>
        <begin position="119"/>
        <end position="139"/>
    </location>
</feature>
<feature type="transmembrane region" description="Helical" evidence="1">
    <location>
        <begin position="78"/>
        <end position="99"/>
    </location>
</feature>
<evidence type="ECO:0000313" key="2">
    <source>
        <dbReference type="EMBL" id="EMS72298.1"/>
    </source>
</evidence>
<dbReference type="RefSeq" id="WP_004625291.1">
    <property type="nucleotide sequence ID" value="NZ_AORV01000028.1"/>
</dbReference>
<dbReference type="AlphaFoldDB" id="S0FUU1"/>
<reference evidence="2 3" key="1">
    <citation type="journal article" date="2013" name="Genome Announc.">
        <title>Draft Genome Sequence of the Cellulolytic, Mesophilic, Anaerobic Bacterium Clostridium termitidis Strain CT1112 (DSM 5398).</title>
        <authorList>
            <person name="Lal S."/>
            <person name="Ramachandran U."/>
            <person name="Zhang X."/>
            <person name="Munir R."/>
            <person name="Sparling R."/>
            <person name="Levin D.B."/>
        </authorList>
    </citation>
    <scope>NUCLEOTIDE SEQUENCE [LARGE SCALE GENOMIC DNA]</scope>
    <source>
        <strain evidence="2 3">CT1112</strain>
    </source>
</reference>
<protein>
    <submittedName>
        <fullName evidence="2">Uncharacterized protein</fullName>
    </submittedName>
</protein>
<feature type="transmembrane region" description="Helical" evidence="1">
    <location>
        <begin position="12"/>
        <end position="30"/>
    </location>
</feature>